<evidence type="ECO:0000256" key="2">
    <source>
        <dbReference type="SAM" id="SignalP"/>
    </source>
</evidence>
<name>A0A1X3CLJ8_9NEIS</name>
<evidence type="ECO:0000256" key="1">
    <source>
        <dbReference type="ARBA" id="ARBA00004442"/>
    </source>
</evidence>
<keyword evidence="2" id="KW-0732">Signal</keyword>
<accession>A0A1X3CLJ8</accession>
<dbReference type="InterPro" id="IPR011250">
    <property type="entry name" value="OMP/PagP_B-barrel"/>
</dbReference>
<dbReference type="RefSeq" id="WP_085389211.1">
    <property type="nucleotide sequence ID" value="NZ_JBGNXI010000002.1"/>
</dbReference>
<evidence type="ECO:0000259" key="3">
    <source>
        <dbReference type="Pfam" id="PF08794"/>
    </source>
</evidence>
<organism evidence="4 5">
    <name type="scientific">Neisseria animaloris</name>
    <dbReference type="NCBI Taxonomy" id="326522"/>
    <lineage>
        <taxon>Bacteria</taxon>
        <taxon>Pseudomonadati</taxon>
        <taxon>Pseudomonadota</taxon>
        <taxon>Betaproteobacteria</taxon>
        <taxon>Neisseriales</taxon>
        <taxon>Neisseriaceae</taxon>
        <taxon>Neisseria</taxon>
    </lineage>
</organism>
<keyword evidence="4" id="KW-0449">Lipoprotein</keyword>
<dbReference type="InterPro" id="IPR014902">
    <property type="entry name" value="FHBP-like_C"/>
</dbReference>
<keyword evidence="5" id="KW-1185">Reference proteome</keyword>
<sequence>MSIHKKIGLATIIALGLAACGGGGGGSPSTASTATAQFVSVNQFSDATPGIKAAAYDANFTISLGGKAYKVAELEQDKVLTLTDDATGESSRIYRQQYSIITSSVPKGGQDTPLLMTVNKIRGAFTQVLPTQGTYNYQGKAFSRTEEGALAYSVNFDKGIGSGKVSGFKEFKDIALQEAKLGPVLFNQEGLRGKGFAGKTDLGDDYRLALFGENAEEIGGMVYHSTGEIGVAGKLIDKK</sequence>
<proteinExistence type="predicted"/>
<dbReference type="SUPFAM" id="SSF56925">
    <property type="entry name" value="OMPA-like"/>
    <property type="match status" value="1"/>
</dbReference>
<dbReference type="EMBL" id="LR134516">
    <property type="protein sequence ID" value="VEJ20428.1"/>
    <property type="molecule type" value="Genomic_DNA"/>
</dbReference>
<protein>
    <submittedName>
        <fullName evidence="4">Putative lipoprotein</fullName>
    </submittedName>
</protein>
<feature type="domain" description="Factor H binding protein-like C-terminal" evidence="3">
    <location>
        <begin position="128"/>
        <end position="222"/>
    </location>
</feature>
<dbReference type="AlphaFoldDB" id="A0A1X3CLJ8"/>
<dbReference type="KEGG" id="nani:NCTC12227_00134"/>
<dbReference type="PROSITE" id="PS51257">
    <property type="entry name" value="PROKAR_LIPOPROTEIN"/>
    <property type="match status" value="1"/>
</dbReference>
<dbReference type="GO" id="GO:0009279">
    <property type="term" value="C:cell outer membrane"/>
    <property type="evidence" value="ECO:0007669"/>
    <property type="project" value="UniProtKB-SubCell"/>
</dbReference>
<evidence type="ECO:0000313" key="4">
    <source>
        <dbReference type="EMBL" id="VEJ20428.1"/>
    </source>
</evidence>
<reference evidence="4 5" key="1">
    <citation type="submission" date="2018-12" db="EMBL/GenBank/DDBJ databases">
        <authorList>
            <consortium name="Pathogen Informatics"/>
        </authorList>
    </citation>
    <scope>NUCLEOTIDE SEQUENCE [LARGE SCALE GENOMIC DNA]</scope>
    <source>
        <strain evidence="4 5">NCTC12227</strain>
    </source>
</reference>
<feature type="chain" id="PRO_5030037451" evidence="2">
    <location>
        <begin position="22"/>
        <end position="239"/>
    </location>
</feature>
<evidence type="ECO:0000313" key="5">
    <source>
        <dbReference type="Proteomes" id="UP000268229"/>
    </source>
</evidence>
<comment type="subcellular location">
    <subcellularLocation>
        <location evidence="1">Cell outer membrane</location>
    </subcellularLocation>
</comment>
<dbReference type="OrthoDB" id="6688917at2"/>
<gene>
    <name evidence="4" type="ORF">NCTC12227_00134</name>
</gene>
<dbReference type="Pfam" id="PF08794">
    <property type="entry name" value="FHBP_C"/>
    <property type="match status" value="1"/>
</dbReference>
<dbReference type="Gene3D" id="2.40.160.90">
    <property type="match status" value="1"/>
</dbReference>
<dbReference type="Proteomes" id="UP000268229">
    <property type="component" value="Chromosome"/>
</dbReference>
<feature type="signal peptide" evidence="2">
    <location>
        <begin position="1"/>
        <end position="21"/>
    </location>
</feature>